<name>A0A3Q9GDW6_MORCA</name>
<accession>A0A3Q9GDW6</accession>
<protein>
    <submittedName>
        <fullName evidence="2">Uncharacterized protein</fullName>
    </submittedName>
</protein>
<dbReference type="AlphaFoldDB" id="A0A3Q9GDW6"/>
<dbReference type="Proteomes" id="UP000280228">
    <property type="component" value="Chromosome"/>
</dbReference>
<dbReference type="EMBL" id="CP034662">
    <property type="protein sequence ID" value="AZQ93703.1"/>
    <property type="molecule type" value="Genomic_DNA"/>
</dbReference>
<keyword evidence="1" id="KW-1133">Transmembrane helix</keyword>
<evidence type="ECO:0000313" key="3">
    <source>
        <dbReference type="EMBL" id="RUO17879.1"/>
    </source>
</evidence>
<keyword evidence="1" id="KW-0472">Membrane</keyword>
<sequence length="39" mass="4623">MGVLPPLLDGLYYSLKYIKSQVIITVLYEIVMIIWLFYI</sequence>
<evidence type="ECO:0000313" key="5">
    <source>
        <dbReference type="Proteomes" id="UP000280228"/>
    </source>
</evidence>
<keyword evidence="4" id="KW-1185">Reference proteome</keyword>
<keyword evidence="1" id="KW-0812">Transmembrane</keyword>
<feature type="transmembrane region" description="Helical" evidence="1">
    <location>
        <begin position="20"/>
        <end position="38"/>
    </location>
</feature>
<evidence type="ECO:0000313" key="4">
    <source>
        <dbReference type="Proteomes" id="UP000268436"/>
    </source>
</evidence>
<evidence type="ECO:0000256" key="1">
    <source>
        <dbReference type="SAM" id="Phobius"/>
    </source>
</evidence>
<dbReference type="Proteomes" id="UP000268436">
    <property type="component" value="Unassembled WGS sequence"/>
</dbReference>
<proteinExistence type="predicted"/>
<reference evidence="4 5" key="1">
    <citation type="submission" date="2018-12" db="EMBL/GenBank/DDBJ databases">
        <title>Persistence of Moraxella catarrhalis in Chronic Obstructive Pulmonary Disease and Regulation of the Hag/MID Adhesin.</title>
        <authorList>
            <person name="Murphy T."/>
            <person name="Zhao X."/>
            <person name="Vyas G."/>
            <person name="Aluvathingal J."/>
            <person name="Nadendla S."/>
            <person name="Tallon L."/>
            <person name="Tettelin H."/>
        </authorList>
    </citation>
    <scope>NUCLEOTIDE SEQUENCE [LARGE SCALE GENOMIC DNA]</scope>
    <source>
        <strain evidence="3 4">173P27B1</strain>
        <strain evidence="2 5">46P58B1</strain>
    </source>
</reference>
<dbReference type="EMBL" id="RYER01000001">
    <property type="protein sequence ID" value="RUO17879.1"/>
    <property type="molecule type" value="Genomic_DNA"/>
</dbReference>
<evidence type="ECO:0000313" key="2">
    <source>
        <dbReference type="EMBL" id="AZQ93703.1"/>
    </source>
</evidence>
<gene>
    <name evidence="2" type="ORF">EJK53_1112</name>
    <name evidence="3" type="ORF">EJK54_1583</name>
</gene>
<organism evidence="2 5">
    <name type="scientific">Moraxella catarrhalis</name>
    <name type="common">Branhamella catarrhalis</name>
    <dbReference type="NCBI Taxonomy" id="480"/>
    <lineage>
        <taxon>Bacteria</taxon>
        <taxon>Pseudomonadati</taxon>
        <taxon>Pseudomonadota</taxon>
        <taxon>Gammaproteobacteria</taxon>
        <taxon>Moraxellales</taxon>
        <taxon>Moraxellaceae</taxon>
        <taxon>Moraxella</taxon>
    </lineage>
</organism>